<protein>
    <recommendedName>
        <fullName evidence="1">Reverse transcriptase domain-containing protein</fullName>
    </recommendedName>
</protein>
<reference evidence="3" key="1">
    <citation type="journal article" date="2014" name="Science">
        <title>Ancient hybridizations among the ancestral genomes of bread wheat.</title>
        <authorList>
            <consortium name="International Wheat Genome Sequencing Consortium,"/>
            <person name="Marcussen T."/>
            <person name="Sandve S.R."/>
            <person name="Heier L."/>
            <person name="Spannagl M."/>
            <person name="Pfeifer M."/>
            <person name="Jakobsen K.S."/>
            <person name="Wulff B.B."/>
            <person name="Steuernagel B."/>
            <person name="Mayer K.F."/>
            <person name="Olsen O.A."/>
        </authorList>
    </citation>
    <scope>NUCLEOTIDE SEQUENCE [LARGE SCALE GENOMIC DNA]</scope>
    <source>
        <strain evidence="3">cv. AL8/78</strain>
    </source>
</reference>
<evidence type="ECO:0000313" key="2">
    <source>
        <dbReference type="EnsemblPlants" id="AET4Gv20215800.1"/>
    </source>
</evidence>
<dbReference type="Gramene" id="AET4Gv20215800.1">
    <property type="protein sequence ID" value="AET4Gv20215800.1"/>
    <property type="gene ID" value="AET4Gv20215800"/>
</dbReference>
<keyword evidence="3" id="KW-1185">Reference proteome</keyword>
<dbReference type="Pfam" id="PF00078">
    <property type="entry name" value="RVT_1"/>
    <property type="match status" value="1"/>
</dbReference>
<dbReference type="PANTHER" id="PTHR31635:SF196">
    <property type="entry name" value="REVERSE TRANSCRIPTASE DOMAIN-CONTAINING PROTEIN-RELATED"/>
    <property type="match status" value="1"/>
</dbReference>
<dbReference type="Proteomes" id="UP000015105">
    <property type="component" value="Chromosome 4D"/>
</dbReference>
<dbReference type="EnsemblPlants" id="AET4Gv20215800.1">
    <property type="protein sequence ID" value="AET4Gv20215800.1"/>
    <property type="gene ID" value="AET4Gv20215800"/>
</dbReference>
<reference evidence="3" key="2">
    <citation type="journal article" date="2017" name="Nat. Plants">
        <title>The Aegilops tauschii genome reveals multiple impacts of transposons.</title>
        <authorList>
            <person name="Zhao G."/>
            <person name="Zou C."/>
            <person name="Li K."/>
            <person name="Wang K."/>
            <person name="Li T."/>
            <person name="Gao L."/>
            <person name="Zhang X."/>
            <person name="Wang H."/>
            <person name="Yang Z."/>
            <person name="Liu X."/>
            <person name="Jiang W."/>
            <person name="Mao L."/>
            <person name="Kong X."/>
            <person name="Jiao Y."/>
            <person name="Jia J."/>
        </authorList>
    </citation>
    <scope>NUCLEOTIDE SEQUENCE [LARGE SCALE GENOMIC DNA]</scope>
    <source>
        <strain evidence="3">cv. AL8/78</strain>
    </source>
</reference>
<reference evidence="2" key="5">
    <citation type="journal article" date="2021" name="G3 (Bethesda)">
        <title>Aegilops tauschii genome assembly Aet v5.0 features greater sequence contiguity and improved annotation.</title>
        <authorList>
            <person name="Wang L."/>
            <person name="Zhu T."/>
            <person name="Rodriguez J.C."/>
            <person name="Deal K.R."/>
            <person name="Dubcovsky J."/>
            <person name="McGuire P.E."/>
            <person name="Lux T."/>
            <person name="Spannagl M."/>
            <person name="Mayer K.F.X."/>
            <person name="Baldrich P."/>
            <person name="Meyers B.C."/>
            <person name="Huo N."/>
            <person name="Gu Y.Q."/>
            <person name="Zhou H."/>
            <person name="Devos K.M."/>
            <person name="Bennetzen J.L."/>
            <person name="Unver T."/>
            <person name="Budak H."/>
            <person name="Gulick P.J."/>
            <person name="Galiba G."/>
            <person name="Kalapos B."/>
            <person name="Nelson D.R."/>
            <person name="Li P."/>
            <person name="You F.M."/>
            <person name="Luo M.C."/>
            <person name="Dvorak J."/>
        </authorList>
    </citation>
    <scope>NUCLEOTIDE SEQUENCE [LARGE SCALE GENOMIC DNA]</scope>
    <source>
        <strain evidence="2">cv. AL8/78</strain>
    </source>
</reference>
<proteinExistence type="predicted"/>
<reference evidence="2" key="3">
    <citation type="journal article" date="2017" name="Nature">
        <title>Genome sequence of the progenitor of the wheat D genome Aegilops tauschii.</title>
        <authorList>
            <person name="Luo M.C."/>
            <person name="Gu Y.Q."/>
            <person name="Puiu D."/>
            <person name="Wang H."/>
            <person name="Twardziok S.O."/>
            <person name="Deal K.R."/>
            <person name="Huo N."/>
            <person name="Zhu T."/>
            <person name="Wang L."/>
            <person name="Wang Y."/>
            <person name="McGuire P.E."/>
            <person name="Liu S."/>
            <person name="Long H."/>
            <person name="Ramasamy R.K."/>
            <person name="Rodriguez J.C."/>
            <person name="Van S.L."/>
            <person name="Yuan L."/>
            <person name="Wang Z."/>
            <person name="Xia Z."/>
            <person name="Xiao L."/>
            <person name="Anderson O.D."/>
            <person name="Ouyang S."/>
            <person name="Liang Y."/>
            <person name="Zimin A.V."/>
            <person name="Pertea G."/>
            <person name="Qi P."/>
            <person name="Bennetzen J.L."/>
            <person name="Dai X."/>
            <person name="Dawson M.W."/>
            <person name="Muller H.G."/>
            <person name="Kugler K."/>
            <person name="Rivarola-Duarte L."/>
            <person name="Spannagl M."/>
            <person name="Mayer K.F.X."/>
            <person name="Lu F.H."/>
            <person name="Bevan M.W."/>
            <person name="Leroy P."/>
            <person name="Li P."/>
            <person name="You F.M."/>
            <person name="Sun Q."/>
            <person name="Liu Z."/>
            <person name="Lyons E."/>
            <person name="Wicker T."/>
            <person name="Salzberg S.L."/>
            <person name="Devos K.M."/>
            <person name="Dvorak J."/>
        </authorList>
    </citation>
    <scope>NUCLEOTIDE SEQUENCE [LARGE SCALE GENOMIC DNA]</scope>
    <source>
        <strain evidence="2">cv. AL8/78</strain>
    </source>
</reference>
<dbReference type="AlphaFoldDB" id="A0A453HKB5"/>
<sequence length="106" mass="11695">GAQILHRRGLRQGDPLSPLLFIIAIDPIHRLLQAAEEALEIMPVPGREVKLRVSLYADDAIIFANPGREEIDHLMHILQSFGDASGLRINLAKSTATPIHCNDIDL</sequence>
<dbReference type="PROSITE" id="PS50878">
    <property type="entry name" value="RT_POL"/>
    <property type="match status" value="1"/>
</dbReference>
<reference evidence="2" key="4">
    <citation type="submission" date="2019-03" db="UniProtKB">
        <authorList>
            <consortium name="EnsemblPlants"/>
        </authorList>
    </citation>
    <scope>IDENTIFICATION</scope>
</reference>
<dbReference type="STRING" id="200361.A0A453HKB5"/>
<dbReference type="PANTHER" id="PTHR31635">
    <property type="entry name" value="REVERSE TRANSCRIPTASE DOMAIN-CONTAINING PROTEIN-RELATED"/>
    <property type="match status" value="1"/>
</dbReference>
<evidence type="ECO:0000259" key="1">
    <source>
        <dbReference type="PROSITE" id="PS50878"/>
    </source>
</evidence>
<dbReference type="SUPFAM" id="SSF56672">
    <property type="entry name" value="DNA/RNA polymerases"/>
    <property type="match status" value="1"/>
</dbReference>
<accession>A0A453HKB5</accession>
<name>A0A453HKB5_AEGTS</name>
<organism evidence="2 3">
    <name type="scientific">Aegilops tauschii subsp. strangulata</name>
    <name type="common">Goatgrass</name>
    <dbReference type="NCBI Taxonomy" id="200361"/>
    <lineage>
        <taxon>Eukaryota</taxon>
        <taxon>Viridiplantae</taxon>
        <taxon>Streptophyta</taxon>
        <taxon>Embryophyta</taxon>
        <taxon>Tracheophyta</taxon>
        <taxon>Spermatophyta</taxon>
        <taxon>Magnoliopsida</taxon>
        <taxon>Liliopsida</taxon>
        <taxon>Poales</taxon>
        <taxon>Poaceae</taxon>
        <taxon>BOP clade</taxon>
        <taxon>Pooideae</taxon>
        <taxon>Triticodae</taxon>
        <taxon>Triticeae</taxon>
        <taxon>Triticinae</taxon>
        <taxon>Aegilops</taxon>
    </lineage>
</organism>
<dbReference type="InterPro" id="IPR043502">
    <property type="entry name" value="DNA/RNA_pol_sf"/>
</dbReference>
<evidence type="ECO:0000313" key="3">
    <source>
        <dbReference type="Proteomes" id="UP000015105"/>
    </source>
</evidence>
<dbReference type="InterPro" id="IPR000477">
    <property type="entry name" value="RT_dom"/>
</dbReference>
<feature type="domain" description="Reverse transcriptase" evidence="1">
    <location>
        <begin position="1"/>
        <end position="106"/>
    </location>
</feature>